<feature type="domain" description="SIS" evidence="1">
    <location>
        <begin position="1"/>
        <end position="82"/>
    </location>
</feature>
<proteinExistence type="predicted"/>
<dbReference type="Pfam" id="PF01380">
    <property type="entry name" value="SIS"/>
    <property type="match status" value="1"/>
</dbReference>
<dbReference type="Gene3D" id="3.40.50.10490">
    <property type="entry name" value="Glucose-6-phosphate isomerase like protein, domain 1"/>
    <property type="match status" value="1"/>
</dbReference>
<dbReference type="PROSITE" id="PS51464">
    <property type="entry name" value="SIS"/>
    <property type="match status" value="1"/>
</dbReference>
<gene>
    <name evidence="2" type="ORF">S01H1_43767</name>
</gene>
<dbReference type="PANTHER" id="PTHR30390">
    <property type="entry name" value="SEDOHEPTULOSE 7-PHOSPHATE ISOMERASE / DNAA INITIATOR-ASSOCIATING FACTOR FOR REPLICATION INITIATION"/>
    <property type="match status" value="1"/>
</dbReference>
<dbReference type="InterPro" id="IPR001347">
    <property type="entry name" value="SIS_dom"/>
</dbReference>
<dbReference type="GO" id="GO:1901135">
    <property type="term" value="P:carbohydrate derivative metabolic process"/>
    <property type="evidence" value="ECO:0007669"/>
    <property type="project" value="InterPro"/>
</dbReference>
<dbReference type="InterPro" id="IPR046348">
    <property type="entry name" value="SIS_dom_sf"/>
</dbReference>
<name>X0U8I3_9ZZZZ</name>
<dbReference type="EMBL" id="BARS01027890">
    <property type="protein sequence ID" value="GAG02099.1"/>
    <property type="molecule type" value="Genomic_DNA"/>
</dbReference>
<organism evidence="2">
    <name type="scientific">marine sediment metagenome</name>
    <dbReference type="NCBI Taxonomy" id="412755"/>
    <lineage>
        <taxon>unclassified sequences</taxon>
        <taxon>metagenomes</taxon>
        <taxon>ecological metagenomes</taxon>
    </lineage>
</organism>
<protein>
    <recommendedName>
        <fullName evidence="1">SIS domain-containing protein</fullName>
    </recommendedName>
</protein>
<accession>X0U8I3</accession>
<dbReference type="GO" id="GO:0097367">
    <property type="term" value="F:carbohydrate derivative binding"/>
    <property type="evidence" value="ECO:0007669"/>
    <property type="project" value="InterPro"/>
</dbReference>
<comment type="caution">
    <text evidence="2">The sequence shown here is derived from an EMBL/GenBank/DDBJ whole genome shotgun (WGS) entry which is preliminary data.</text>
</comment>
<dbReference type="AlphaFoldDB" id="X0U8I3"/>
<reference evidence="2" key="1">
    <citation type="journal article" date="2014" name="Front. Microbiol.">
        <title>High frequency of phylogenetically diverse reductive dehalogenase-homologous genes in deep subseafloor sedimentary metagenomes.</title>
        <authorList>
            <person name="Kawai M."/>
            <person name="Futagami T."/>
            <person name="Toyoda A."/>
            <person name="Takaki Y."/>
            <person name="Nishi S."/>
            <person name="Hori S."/>
            <person name="Arai W."/>
            <person name="Tsubouchi T."/>
            <person name="Morono Y."/>
            <person name="Uchiyama I."/>
            <person name="Ito T."/>
            <person name="Fujiyama A."/>
            <person name="Inagaki F."/>
            <person name="Takami H."/>
        </authorList>
    </citation>
    <scope>NUCLEOTIDE SEQUENCE</scope>
    <source>
        <strain evidence="2">Expedition CK06-06</strain>
    </source>
</reference>
<sequence length="83" mass="9043">NEEDIIIGFSGSGNSENVIKAIEFANENGGITIGFSGFDGGKLSKIAQFSLVVPINDMQKCEDIHLILCHLIMQTMNNLLKMD</sequence>
<evidence type="ECO:0000259" key="1">
    <source>
        <dbReference type="PROSITE" id="PS51464"/>
    </source>
</evidence>
<dbReference type="InterPro" id="IPR050099">
    <property type="entry name" value="SIS_GmhA/DiaA_subfam"/>
</dbReference>
<dbReference type="SUPFAM" id="SSF53697">
    <property type="entry name" value="SIS domain"/>
    <property type="match status" value="1"/>
</dbReference>
<dbReference type="PANTHER" id="PTHR30390:SF8">
    <property type="entry name" value="SUGAR ISOMERASE (SIS)"/>
    <property type="match status" value="1"/>
</dbReference>
<feature type="non-terminal residue" evidence="2">
    <location>
        <position position="1"/>
    </location>
</feature>
<evidence type="ECO:0000313" key="2">
    <source>
        <dbReference type="EMBL" id="GAG02099.1"/>
    </source>
</evidence>